<keyword evidence="4" id="KW-1185">Reference proteome</keyword>
<sequence length="143" mass="17958">MPEDEEDHSDENRSLFERPGKYTERGKRRRIKLLREQLEQVKRELRERRRVHEKVNGDLRNEVDYSERMLDRVKKYGSPEEKDRRKEELRRKIDEFKKERWRERVRAWRDTQDLMREARKLNRALSDLNLRLEDLKDYFDGER</sequence>
<evidence type="ECO:0000256" key="2">
    <source>
        <dbReference type="SAM" id="MobiDB-lite"/>
    </source>
</evidence>
<feature type="compositionally biased region" description="Basic and acidic residues" evidence="2">
    <location>
        <begin position="10"/>
        <end position="25"/>
    </location>
</feature>
<keyword evidence="1" id="KW-0175">Coiled coil</keyword>
<accession>A0A133UMW2</accession>
<protein>
    <submittedName>
        <fullName evidence="3">Uncharacterized protein</fullName>
    </submittedName>
</protein>
<organism evidence="3 4">
    <name type="scientific">candidate division MSBL1 archaeon SCGC-AAA259I07</name>
    <dbReference type="NCBI Taxonomy" id="1698266"/>
    <lineage>
        <taxon>Archaea</taxon>
        <taxon>Methanobacteriati</taxon>
        <taxon>Methanobacteriota</taxon>
        <taxon>candidate division MSBL1</taxon>
    </lineage>
</organism>
<dbReference type="InterPro" id="IPR058417">
    <property type="entry name" value="DUF8104"/>
</dbReference>
<comment type="caution">
    <text evidence="3">The sequence shown here is derived from an EMBL/GenBank/DDBJ whole genome shotgun (WGS) entry which is preliminary data.</text>
</comment>
<dbReference type="AlphaFoldDB" id="A0A133UMW2"/>
<name>A0A133UMW2_9EURY</name>
<gene>
    <name evidence="3" type="ORF">AKJ36_00060</name>
</gene>
<evidence type="ECO:0000313" key="4">
    <source>
        <dbReference type="Proteomes" id="UP000070155"/>
    </source>
</evidence>
<evidence type="ECO:0000313" key="3">
    <source>
        <dbReference type="EMBL" id="KXA95574.1"/>
    </source>
</evidence>
<reference evidence="3 4" key="1">
    <citation type="journal article" date="2016" name="Sci. Rep.">
        <title>Metabolic traits of an uncultured archaeal lineage -MSBL1- from brine pools of the Red Sea.</title>
        <authorList>
            <person name="Mwirichia R."/>
            <person name="Alam I."/>
            <person name="Rashid M."/>
            <person name="Vinu M."/>
            <person name="Ba-Alawi W."/>
            <person name="Anthony Kamau A."/>
            <person name="Kamanda Ngugi D."/>
            <person name="Goker M."/>
            <person name="Klenk H.P."/>
            <person name="Bajic V."/>
            <person name="Stingl U."/>
        </authorList>
    </citation>
    <scope>NUCLEOTIDE SEQUENCE [LARGE SCALE GENOMIC DNA]</scope>
    <source>
        <strain evidence="3">SCGC-AAA259I07</strain>
    </source>
</reference>
<evidence type="ECO:0000256" key="1">
    <source>
        <dbReference type="SAM" id="Coils"/>
    </source>
</evidence>
<proteinExistence type="predicted"/>
<dbReference type="Proteomes" id="UP000070155">
    <property type="component" value="Unassembled WGS sequence"/>
</dbReference>
<dbReference type="Pfam" id="PF26406">
    <property type="entry name" value="DUF8104"/>
    <property type="match status" value="1"/>
</dbReference>
<feature type="region of interest" description="Disordered" evidence="2">
    <location>
        <begin position="1"/>
        <end position="25"/>
    </location>
</feature>
<dbReference type="EMBL" id="LHXQ01000001">
    <property type="protein sequence ID" value="KXA95574.1"/>
    <property type="molecule type" value="Genomic_DNA"/>
</dbReference>
<feature type="coiled-coil region" evidence="1">
    <location>
        <begin position="86"/>
        <end position="138"/>
    </location>
</feature>